<dbReference type="Gene3D" id="3.20.20.450">
    <property type="entry name" value="EAL domain"/>
    <property type="match status" value="1"/>
</dbReference>
<dbReference type="RefSeq" id="WP_153352153.1">
    <property type="nucleotide sequence ID" value="NZ_JAYKOO010000001.1"/>
</dbReference>
<dbReference type="CDD" id="cd01948">
    <property type="entry name" value="EAL"/>
    <property type="match status" value="1"/>
</dbReference>
<proteinExistence type="predicted"/>
<feature type="transmembrane region" description="Helical" evidence="1">
    <location>
        <begin position="126"/>
        <end position="144"/>
    </location>
</feature>
<keyword evidence="1" id="KW-0812">Transmembrane</keyword>
<dbReference type="CDD" id="cd01949">
    <property type="entry name" value="GGDEF"/>
    <property type="match status" value="1"/>
</dbReference>
<dbReference type="Proteomes" id="UP000435138">
    <property type="component" value="Unassembled WGS sequence"/>
</dbReference>
<dbReference type="PANTHER" id="PTHR33121">
    <property type="entry name" value="CYCLIC DI-GMP PHOSPHODIESTERASE PDEF"/>
    <property type="match status" value="1"/>
</dbReference>
<dbReference type="InterPro" id="IPR000160">
    <property type="entry name" value="GGDEF_dom"/>
</dbReference>
<dbReference type="PANTHER" id="PTHR33121:SF70">
    <property type="entry name" value="SIGNALING PROTEIN YKOW"/>
    <property type="match status" value="1"/>
</dbReference>
<evidence type="ECO:0000313" key="5">
    <source>
        <dbReference type="Proteomes" id="UP000435138"/>
    </source>
</evidence>
<dbReference type="GO" id="GO:0071111">
    <property type="term" value="F:cyclic-guanylate-specific phosphodiesterase activity"/>
    <property type="evidence" value="ECO:0007669"/>
    <property type="project" value="InterPro"/>
</dbReference>
<feature type="transmembrane region" description="Helical" evidence="1">
    <location>
        <begin position="70"/>
        <end position="91"/>
    </location>
</feature>
<dbReference type="Pfam" id="PF00990">
    <property type="entry name" value="GGDEF"/>
    <property type="match status" value="1"/>
</dbReference>
<evidence type="ECO:0000313" key="4">
    <source>
        <dbReference type="EMBL" id="MQY44587.1"/>
    </source>
</evidence>
<feature type="transmembrane region" description="Helical" evidence="1">
    <location>
        <begin position="103"/>
        <end position="120"/>
    </location>
</feature>
<evidence type="ECO:0000259" key="2">
    <source>
        <dbReference type="PROSITE" id="PS50883"/>
    </source>
</evidence>
<dbReference type="SMART" id="SM00267">
    <property type="entry name" value="GGDEF"/>
    <property type="match status" value="1"/>
</dbReference>
<dbReference type="EMBL" id="WIXI01000022">
    <property type="protein sequence ID" value="MQY44587.1"/>
    <property type="molecule type" value="Genomic_DNA"/>
</dbReference>
<dbReference type="SUPFAM" id="SSF55073">
    <property type="entry name" value="Nucleotide cyclase"/>
    <property type="match status" value="1"/>
</dbReference>
<dbReference type="PROSITE" id="PS50883">
    <property type="entry name" value="EAL"/>
    <property type="match status" value="1"/>
</dbReference>
<organism evidence="4 5">
    <name type="scientific">Endobacterium cereale</name>
    <dbReference type="NCBI Taxonomy" id="2663029"/>
    <lineage>
        <taxon>Bacteria</taxon>
        <taxon>Pseudomonadati</taxon>
        <taxon>Pseudomonadota</taxon>
        <taxon>Alphaproteobacteria</taxon>
        <taxon>Hyphomicrobiales</taxon>
        <taxon>Rhizobiaceae</taxon>
        <taxon>Endobacterium</taxon>
    </lineage>
</organism>
<dbReference type="NCBIfam" id="TIGR00254">
    <property type="entry name" value="GGDEF"/>
    <property type="match status" value="1"/>
</dbReference>
<keyword evidence="5" id="KW-1185">Reference proteome</keyword>
<feature type="transmembrane region" description="Helical" evidence="1">
    <location>
        <begin position="151"/>
        <end position="170"/>
    </location>
</feature>
<dbReference type="Pfam" id="PF00563">
    <property type="entry name" value="EAL"/>
    <property type="match status" value="1"/>
</dbReference>
<keyword evidence="1" id="KW-0472">Membrane</keyword>
<gene>
    <name evidence="4" type="ORF">GAO09_00665</name>
</gene>
<evidence type="ECO:0000259" key="3">
    <source>
        <dbReference type="PROSITE" id="PS50887"/>
    </source>
</evidence>
<dbReference type="InterPro" id="IPR029787">
    <property type="entry name" value="Nucleotide_cyclase"/>
</dbReference>
<dbReference type="Gene3D" id="3.30.70.270">
    <property type="match status" value="1"/>
</dbReference>
<dbReference type="InterPro" id="IPR001633">
    <property type="entry name" value="EAL_dom"/>
</dbReference>
<feature type="domain" description="EAL" evidence="2">
    <location>
        <begin position="407"/>
        <end position="656"/>
    </location>
</feature>
<keyword evidence="1" id="KW-1133">Transmembrane helix</keyword>
<dbReference type="SMART" id="SM00052">
    <property type="entry name" value="EAL"/>
    <property type="match status" value="1"/>
</dbReference>
<dbReference type="PROSITE" id="PS50887">
    <property type="entry name" value="GGDEF"/>
    <property type="match status" value="1"/>
</dbReference>
<dbReference type="InterPro" id="IPR050706">
    <property type="entry name" value="Cyclic-di-GMP_PDE-like"/>
</dbReference>
<dbReference type="InterPro" id="IPR035919">
    <property type="entry name" value="EAL_sf"/>
</dbReference>
<protein>
    <submittedName>
        <fullName evidence="4">EAL domain-containing protein</fullName>
    </submittedName>
</protein>
<comment type="caution">
    <text evidence="4">The sequence shown here is derived from an EMBL/GenBank/DDBJ whole genome shotgun (WGS) entry which is preliminary data.</text>
</comment>
<reference evidence="4 5" key="1">
    <citation type="submission" date="2019-11" db="EMBL/GenBank/DDBJ databases">
        <title>Genome analysis of Rhizobacterium cereale a novel genus and species isolated from maize roots in North Spain.</title>
        <authorList>
            <person name="Menendez E."/>
            <person name="Flores-Felix J.D."/>
            <person name="Ramirez-Bahena M.-H."/>
            <person name="Igual J.M."/>
            <person name="Garcia-Fraile P."/>
            <person name="Peix A."/>
            <person name="Velazquez E."/>
        </authorList>
    </citation>
    <scope>NUCLEOTIDE SEQUENCE [LARGE SCALE GENOMIC DNA]</scope>
    <source>
        <strain evidence="4 5">RZME27</strain>
    </source>
</reference>
<evidence type="ECO:0000256" key="1">
    <source>
        <dbReference type="SAM" id="Phobius"/>
    </source>
</evidence>
<dbReference type="SUPFAM" id="SSF141868">
    <property type="entry name" value="EAL domain-like"/>
    <property type="match status" value="1"/>
</dbReference>
<feature type="transmembrane region" description="Helical" evidence="1">
    <location>
        <begin position="45"/>
        <end position="64"/>
    </location>
</feature>
<feature type="domain" description="GGDEF" evidence="3">
    <location>
        <begin position="260"/>
        <end position="398"/>
    </location>
</feature>
<feature type="transmembrane region" description="Helical" evidence="1">
    <location>
        <begin position="176"/>
        <end position="196"/>
    </location>
</feature>
<dbReference type="InterPro" id="IPR043128">
    <property type="entry name" value="Rev_trsase/Diguanyl_cyclase"/>
</dbReference>
<accession>A0A6A8A469</accession>
<dbReference type="FunFam" id="3.30.70.270:FF:000001">
    <property type="entry name" value="Diguanylate cyclase domain protein"/>
    <property type="match status" value="1"/>
</dbReference>
<name>A0A6A8A469_9HYPH</name>
<dbReference type="AlphaFoldDB" id="A0A6A8A469"/>
<sequence length="657" mass="72701">MKHTFADAIETDLQKSLERPTSSELRGLYREADEQGRATATRKGLWIAVLSYLAYSATDFLMIPDVAIQAAGARLIVSFLALAALELLVALKVKARWLDRTSAVALVVAYVGWLVPALHTTHAESLSYYMIFGAIFMMGANLFFNFPFMLSIASSGAILFAFLASLLFFFPPDSAYAFGFTTFYLSCFVFTSYVNWKLNVERYHVFLNAHEAKLRQTEATERGAALLRMSNTDYLTGLDNRRAVDQRLRTYWNAWQGEGRGFAAILVDVDFFKKYNDGYGHIQGDHCLITVANTIREAVEPQGGSIGRYGGEEFIVLARVDSRADVAALAEKIRFTVEALGAPHIERRDGTAIVTVSVGAAFTRDHIGAKLEKIIHEADRALYSAKAHGRNCARVFDPNDPHTSDESENIAALLKIAVTQNLVSMVYQPLVDLKTGSQDAAEALMRLKTLDGDNISPTLFIPIAERTGIILELGKWAIRTVCREMLATNQADVVSVNVSPIQLRTPGFAASIAAVLGETGISGNRLAFEITEGLDMEIHSDVLRCISDLKMLGIRIWLDDFGTGFAGLSWLRLIDFDTVKIDRSFLHDIDTERGRLMLGDIVDLVRHRGPNILVEGVESEEQLQCLRDMNIDFAQGYYVGRPAPAVRSTVGSRVLSR</sequence>